<keyword evidence="4" id="KW-0732">Signal</keyword>
<feature type="domain" description="Glycoside hydrolase family 5" evidence="5">
    <location>
        <begin position="89"/>
        <end position="331"/>
    </location>
</feature>
<dbReference type="AlphaFoldDB" id="A0A4R0N3H6"/>
<keyword evidence="1 3" id="KW-0378">Hydrolase</keyword>
<dbReference type="PANTHER" id="PTHR31297:SF13">
    <property type="entry name" value="PUTATIVE-RELATED"/>
    <property type="match status" value="1"/>
</dbReference>
<dbReference type="InterPro" id="IPR001547">
    <property type="entry name" value="Glyco_hydro_5"/>
</dbReference>
<evidence type="ECO:0000256" key="3">
    <source>
        <dbReference type="RuleBase" id="RU361153"/>
    </source>
</evidence>
<accession>A0A4R0N3H6</accession>
<dbReference type="Gene3D" id="3.20.20.80">
    <property type="entry name" value="Glycosidases"/>
    <property type="match status" value="1"/>
</dbReference>
<evidence type="ECO:0000259" key="5">
    <source>
        <dbReference type="Pfam" id="PF00150"/>
    </source>
</evidence>
<reference evidence="6 7" key="1">
    <citation type="submission" date="2019-02" db="EMBL/GenBank/DDBJ databases">
        <title>Pedobacter sp. RP-1-13 sp. nov., isolated from Arctic soil.</title>
        <authorList>
            <person name="Dahal R.H."/>
        </authorList>
    </citation>
    <scope>NUCLEOTIDE SEQUENCE [LARGE SCALE GENOMIC DNA]</scope>
    <source>
        <strain evidence="6 7">RP-1-13</strain>
    </source>
</reference>
<dbReference type="EMBL" id="SJSK01000001">
    <property type="protein sequence ID" value="TCC94418.1"/>
    <property type="molecule type" value="Genomic_DNA"/>
</dbReference>
<feature type="signal peptide" evidence="4">
    <location>
        <begin position="1"/>
        <end position="19"/>
    </location>
</feature>
<dbReference type="GO" id="GO:0009986">
    <property type="term" value="C:cell surface"/>
    <property type="evidence" value="ECO:0007669"/>
    <property type="project" value="TreeGrafter"/>
</dbReference>
<dbReference type="PANTHER" id="PTHR31297">
    <property type="entry name" value="GLUCAN ENDO-1,6-BETA-GLUCOSIDASE B"/>
    <property type="match status" value="1"/>
</dbReference>
<gene>
    <name evidence="6" type="ORF">EZ428_06500</name>
</gene>
<keyword evidence="7" id="KW-1185">Reference proteome</keyword>
<comment type="caution">
    <text evidence="6">The sequence shown here is derived from an EMBL/GenBank/DDBJ whole genome shotgun (WGS) entry which is preliminary data.</text>
</comment>
<dbReference type="GO" id="GO:0009251">
    <property type="term" value="P:glucan catabolic process"/>
    <property type="evidence" value="ECO:0007669"/>
    <property type="project" value="TreeGrafter"/>
</dbReference>
<dbReference type="SUPFAM" id="SSF51445">
    <property type="entry name" value="(Trans)glycosidases"/>
    <property type="match status" value="1"/>
</dbReference>
<protein>
    <submittedName>
        <fullName evidence="6">Glycoside hydrolase family 5 protein</fullName>
    </submittedName>
</protein>
<name>A0A4R0N3H6_9SPHI</name>
<dbReference type="Pfam" id="PF00150">
    <property type="entry name" value="Cellulase"/>
    <property type="match status" value="1"/>
</dbReference>
<dbReference type="InterPro" id="IPR050386">
    <property type="entry name" value="Glycosyl_hydrolase_5"/>
</dbReference>
<dbReference type="OrthoDB" id="9800955at2"/>
<evidence type="ECO:0000313" key="6">
    <source>
        <dbReference type="EMBL" id="TCC94418.1"/>
    </source>
</evidence>
<dbReference type="InterPro" id="IPR017853">
    <property type="entry name" value="GH"/>
</dbReference>
<sequence>MKALIKIVLIFLVPLSLSAQTNRFFNVKGKDIIAPNGKVIVLTGTNLGNWLIPEGYMFKFKDVGSPRMINQVFSELIGPDKTAAFWKKYLDNYITKEDIHYLKSTGMNSIRIPFHYKMFTTESYLGSNNPNRGFELMDKVIKWCKEENLPVILDMHCAPGGQTGDNIDDSDGYPFLFENAASQELAKSIWKRIALHYKDETAVIGYDLLNEPIAHYFDTKKLNPYLEPLYKSITAEVRKVDKNHLIFLGGAQWDSNFKIFNQPFDSKLVYTFHKYWTATTQNVIQDYLDFRDKYNVPIYVGETGENKDQWILEFRTLMEKHNISWHFWPYKKMDAKAGIVTFPIPENYNLIIKYADQPKNNFADLRKFAPTDRALIEKALDGLLEQCKFSNCTTNDGYLKGLGLKTGKL</sequence>
<dbReference type="PROSITE" id="PS00659">
    <property type="entry name" value="GLYCOSYL_HYDROL_F5"/>
    <property type="match status" value="1"/>
</dbReference>
<dbReference type="GO" id="GO:0005576">
    <property type="term" value="C:extracellular region"/>
    <property type="evidence" value="ECO:0007669"/>
    <property type="project" value="TreeGrafter"/>
</dbReference>
<dbReference type="GO" id="GO:0008422">
    <property type="term" value="F:beta-glucosidase activity"/>
    <property type="evidence" value="ECO:0007669"/>
    <property type="project" value="TreeGrafter"/>
</dbReference>
<keyword evidence="2 3" id="KW-0326">Glycosidase</keyword>
<comment type="similarity">
    <text evidence="3">Belongs to the glycosyl hydrolase 5 (cellulase A) family.</text>
</comment>
<proteinExistence type="inferred from homology"/>
<dbReference type="InterPro" id="IPR018087">
    <property type="entry name" value="Glyco_hydro_5_CS"/>
</dbReference>
<feature type="chain" id="PRO_5020559446" evidence="4">
    <location>
        <begin position="20"/>
        <end position="409"/>
    </location>
</feature>
<dbReference type="RefSeq" id="WP_131552277.1">
    <property type="nucleotide sequence ID" value="NZ_SJSK01000001.1"/>
</dbReference>
<organism evidence="6 7">
    <name type="scientific">Pedobacter frigiditerrae</name>
    <dbReference type="NCBI Taxonomy" id="2530452"/>
    <lineage>
        <taxon>Bacteria</taxon>
        <taxon>Pseudomonadati</taxon>
        <taxon>Bacteroidota</taxon>
        <taxon>Sphingobacteriia</taxon>
        <taxon>Sphingobacteriales</taxon>
        <taxon>Sphingobacteriaceae</taxon>
        <taxon>Pedobacter</taxon>
    </lineage>
</organism>
<evidence type="ECO:0000256" key="2">
    <source>
        <dbReference type="ARBA" id="ARBA00023295"/>
    </source>
</evidence>
<dbReference type="Proteomes" id="UP000292884">
    <property type="component" value="Unassembled WGS sequence"/>
</dbReference>
<evidence type="ECO:0000313" key="7">
    <source>
        <dbReference type="Proteomes" id="UP000292884"/>
    </source>
</evidence>
<evidence type="ECO:0000256" key="4">
    <source>
        <dbReference type="SAM" id="SignalP"/>
    </source>
</evidence>
<evidence type="ECO:0000256" key="1">
    <source>
        <dbReference type="ARBA" id="ARBA00022801"/>
    </source>
</evidence>